<dbReference type="Gene3D" id="3.30.420.480">
    <property type="entry name" value="Domain of unknown function (DUF4445)"/>
    <property type="match status" value="1"/>
</dbReference>
<accession>A0ABT1SUX6</accession>
<feature type="non-terminal residue" evidence="2">
    <location>
        <position position="1"/>
    </location>
</feature>
<dbReference type="InterPro" id="IPR041414">
    <property type="entry name" value="Raco-like_middle"/>
</dbReference>
<comment type="caution">
    <text evidence="2">The sequence shown here is derived from an EMBL/GenBank/DDBJ whole genome shotgun (WGS) entry which is preliminary data.</text>
</comment>
<evidence type="ECO:0000313" key="2">
    <source>
        <dbReference type="EMBL" id="MCQ5343673.1"/>
    </source>
</evidence>
<feature type="domain" description="RACo-like middle region" evidence="1">
    <location>
        <begin position="1"/>
        <end position="72"/>
    </location>
</feature>
<organism evidence="2 3">
    <name type="scientific">Megasphaera massiliensis</name>
    <dbReference type="NCBI Taxonomy" id="1232428"/>
    <lineage>
        <taxon>Bacteria</taxon>
        <taxon>Bacillati</taxon>
        <taxon>Bacillota</taxon>
        <taxon>Negativicutes</taxon>
        <taxon>Veillonellales</taxon>
        <taxon>Veillonellaceae</taxon>
        <taxon>Megasphaera</taxon>
    </lineage>
</organism>
<proteinExistence type="predicted"/>
<dbReference type="EMBL" id="JANGEW010000078">
    <property type="protein sequence ID" value="MCQ5343673.1"/>
    <property type="molecule type" value="Genomic_DNA"/>
</dbReference>
<evidence type="ECO:0000313" key="3">
    <source>
        <dbReference type="Proteomes" id="UP001206692"/>
    </source>
</evidence>
<gene>
    <name evidence="2" type="ORF">NE675_11680</name>
</gene>
<keyword evidence="3" id="KW-1185">Reference proteome</keyword>
<dbReference type="Pfam" id="PF17651">
    <property type="entry name" value="Raco_middle"/>
    <property type="match status" value="1"/>
</dbReference>
<evidence type="ECO:0000259" key="1">
    <source>
        <dbReference type="Pfam" id="PF17651"/>
    </source>
</evidence>
<name>A0ABT1SUX6_9FIRM</name>
<dbReference type="InterPro" id="IPR042259">
    <property type="entry name" value="Raco-like_middle_sf"/>
</dbReference>
<sequence>ISRIDAANKGKGKALQQAVRKDLLGLMETLFDDHPEGRTSCRAVAIAANTTMLPLLMGWSCKGLGTCPFTPVS</sequence>
<dbReference type="Proteomes" id="UP001206692">
    <property type="component" value="Unassembled WGS sequence"/>
</dbReference>
<protein>
    <submittedName>
        <fullName evidence="2">Ferredoxin</fullName>
    </submittedName>
</protein>
<reference evidence="2 3" key="1">
    <citation type="submission" date="2022-06" db="EMBL/GenBank/DDBJ databases">
        <title>Isolation of gut microbiota from human fecal samples.</title>
        <authorList>
            <person name="Pamer E.G."/>
            <person name="Barat B."/>
            <person name="Waligurski E."/>
            <person name="Medina S."/>
            <person name="Paddock L."/>
            <person name="Mostad J."/>
        </authorList>
    </citation>
    <scope>NUCLEOTIDE SEQUENCE [LARGE SCALE GENOMIC DNA]</scope>
    <source>
        <strain evidence="2 3">DFI.1.1</strain>
    </source>
</reference>